<sequence length="434" mass="49046">MIYKKNIVLIVDAYSIGSLIAPAFISRGFECVHVRSTANVNAFYKSWLRPADFIQDVLYHSDAELQQALSDYSVQFVLAGCEFGVELAAHLAGLFDVPRHNDPAHAVRWRDKFEMHEALQRAGVRSIKHFKSDSLAAILEWVKEQRILPVVLKPIKSAGSDNIHICTQESEVEQAFEVIKSSQNLFLESNEEILVQQYLDNSDFNSELSASKSTDVDIEYCVNTVSVDGQHYVSEIIRVYRTRIGDSPVHDYNQLMCPVDNVDVYRRLSQYIFSVLDALGIQQGVGHSELMIVDDEPVLLETAARMPGGIDLSAYTRALGHNQLSLWIDSLINPQAFLDYRQRPRNKLYFHSSCVFLIARQAGPIKRAPDLARWKAIPGVHSIKIQDEGALKETVSLENCPGHVFILDRDRAAIQKSIELLREDEPGVYREMLS</sequence>
<reference evidence="7 8" key="2">
    <citation type="journal article" date="2018" name="Nature">
        <title>Mutant phenotypes for thousands of bacterial genes of unknown function.</title>
        <authorList>
            <person name="Price M.N."/>
            <person name="Wetmore K.M."/>
            <person name="Waters R.J."/>
            <person name="Callaghan M."/>
            <person name="Ray J."/>
            <person name="Liu H."/>
            <person name="Kuehl J.V."/>
            <person name="Melnyk R.A."/>
            <person name="Lamson J.S."/>
            <person name="Suh Y."/>
            <person name="Carlson H.K."/>
            <person name="Esquivel Z."/>
            <person name="Sadeeshkumar H."/>
            <person name="Chakraborty R."/>
            <person name="Zane G.M."/>
            <person name="Rubin B.E."/>
            <person name="Wall J.D."/>
            <person name="Visel A."/>
            <person name="Bristow J."/>
            <person name="Blow M.J."/>
            <person name="Arkin A.P."/>
            <person name="Deutschbauer A.M."/>
        </authorList>
    </citation>
    <scope>NUCLEOTIDE SEQUENCE [LARGE SCALE GENOMIC DNA]</scope>
    <source>
        <strain evidence="7 8">FW300-N2C3</strain>
    </source>
</reference>
<evidence type="ECO:0000256" key="2">
    <source>
        <dbReference type="ARBA" id="ARBA00022741"/>
    </source>
</evidence>
<dbReference type="GO" id="GO:0046872">
    <property type="term" value="F:metal ion binding"/>
    <property type="evidence" value="ECO:0007669"/>
    <property type="project" value="InterPro"/>
</dbReference>
<accession>A0A0N9WFP6</accession>
<feature type="domain" description="ATP-grasp" evidence="6">
    <location>
        <begin position="116"/>
        <end position="332"/>
    </location>
</feature>
<dbReference type="InterPro" id="IPR052032">
    <property type="entry name" value="ATP-dep_AA_Ligase"/>
</dbReference>
<dbReference type="AlphaFoldDB" id="A0A0N9WFP6"/>
<evidence type="ECO:0000256" key="5">
    <source>
        <dbReference type="SAM" id="Phobius"/>
    </source>
</evidence>
<dbReference type="SUPFAM" id="SSF56059">
    <property type="entry name" value="Glutathione synthetase ATP-binding domain-like"/>
    <property type="match status" value="1"/>
</dbReference>
<keyword evidence="5" id="KW-0472">Membrane</keyword>
<evidence type="ECO:0000259" key="6">
    <source>
        <dbReference type="PROSITE" id="PS50975"/>
    </source>
</evidence>
<keyword evidence="5" id="KW-1133">Transmembrane helix</keyword>
<organism evidence="7 8">
    <name type="scientific">Pseudomonas fluorescens</name>
    <dbReference type="NCBI Taxonomy" id="294"/>
    <lineage>
        <taxon>Bacteria</taxon>
        <taxon>Pseudomonadati</taxon>
        <taxon>Pseudomonadota</taxon>
        <taxon>Gammaproteobacteria</taxon>
        <taxon>Pseudomonadales</taxon>
        <taxon>Pseudomonadaceae</taxon>
        <taxon>Pseudomonas</taxon>
    </lineage>
</organism>
<keyword evidence="5" id="KW-0812">Transmembrane</keyword>
<keyword evidence="1" id="KW-0436">Ligase</keyword>
<reference evidence="8" key="1">
    <citation type="submission" date="2015-09" db="EMBL/GenBank/DDBJ databases">
        <title>Whole genome sequence of Pseudomonas fluorescens FW300-N2C3.</title>
        <authorList>
            <person name="Ray J."/>
            <person name="Melnyk R."/>
            <person name="Deutschbauer A."/>
        </authorList>
    </citation>
    <scope>NUCLEOTIDE SEQUENCE [LARGE SCALE GENOMIC DNA]</scope>
    <source>
        <strain evidence="8">FW300-N2C3</strain>
    </source>
</reference>
<dbReference type="InterPro" id="IPR011761">
    <property type="entry name" value="ATP-grasp"/>
</dbReference>
<dbReference type="PANTHER" id="PTHR43585:SF2">
    <property type="entry name" value="ATP-GRASP ENZYME FSQD"/>
    <property type="match status" value="1"/>
</dbReference>
<proteinExistence type="predicted"/>
<gene>
    <name evidence="7" type="ORF">AO356_07850</name>
</gene>
<dbReference type="Proteomes" id="UP000059425">
    <property type="component" value="Chromosome"/>
</dbReference>
<keyword evidence="2 4" id="KW-0547">Nucleotide-binding</keyword>
<name>A0A0N9WFP6_PSEFL</name>
<evidence type="ECO:0000313" key="8">
    <source>
        <dbReference type="Proteomes" id="UP000059425"/>
    </source>
</evidence>
<evidence type="ECO:0000256" key="4">
    <source>
        <dbReference type="PROSITE-ProRule" id="PRU00409"/>
    </source>
</evidence>
<dbReference type="OrthoDB" id="24041at2"/>
<evidence type="ECO:0000256" key="1">
    <source>
        <dbReference type="ARBA" id="ARBA00022598"/>
    </source>
</evidence>
<dbReference type="EMBL" id="CP012831">
    <property type="protein sequence ID" value="ALI06718.1"/>
    <property type="molecule type" value="Genomic_DNA"/>
</dbReference>
<keyword evidence="3 4" id="KW-0067">ATP-binding</keyword>
<dbReference type="GO" id="GO:0016874">
    <property type="term" value="F:ligase activity"/>
    <property type="evidence" value="ECO:0007669"/>
    <property type="project" value="UniProtKB-KW"/>
</dbReference>
<dbReference type="PANTHER" id="PTHR43585">
    <property type="entry name" value="FUMIPYRROLE BIOSYNTHESIS PROTEIN C"/>
    <property type="match status" value="1"/>
</dbReference>
<evidence type="ECO:0000256" key="3">
    <source>
        <dbReference type="ARBA" id="ARBA00022840"/>
    </source>
</evidence>
<evidence type="ECO:0000313" key="7">
    <source>
        <dbReference type="EMBL" id="ALI06718.1"/>
    </source>
</evidence>
<dbReference type="GO" id="GO:0005524">
    <property type="term" value="F:ATP binding"/>
    <property type="evidence" value="ECO:0007669"/>
    <property type="project" value="UniProtKB-UniRule"/>
</dbReference>
<feature type="transmembrane region" description="Helical" evidence="5">
    <location>
        <begin position="7"/>
        <end position="25"/>
    </location>
</feature>
<dbReference type="PROSITE" id="PS50975">
    <property type="entry name" value="ATP_GRASP"/>
    <property type="match status" value="1"/>
</dbReference>
<dbReference type="Gene3D" id="3.30.470.20">
    <property type="entry name" value="ATP-grasp fold, B domain"/>
    <property type="match status" value="1"/>
</dbReference>
<dbReference type="RefSeq" id="WP_060739289.1">
    <property type="nucleotide sequence ID" value="NZ_CP012831.1"/>
</dbReference>
<protein>
    <recommendedName>
        <fullName evidence="6">ATP-grasp domain-containing protein</fullName>
    </recommendedName>
</protein>